<dbReference type="InterPro" id="IPR034752">
    <property type="entry name" value="Mis18"/>
</dbReference>
<dbReference type="GO" id="GO:0000775">
    <property type="term" value="C:chromosome, centromeric region"/>
    <property type="evidence" value="ECO:0007669"/>
    <property type="project" value="UniProtKB-SubCell"/>
</dbReference>
<keyword evidence="5" id="KW-0479">Metal-binding</keyword>
<keyword evidence="8" id="KW-0539">Nucleus</keyword>
<dbReference type="GO" id="GO:0034080">
    <property type="term" value="P:CENP-A containing chromatin assembly"/>
    <property type="evidence" value="ECO:0007669"/>
    <property type="project" value="TreeGrafter"/>
</dbReference>
<comment type="subcellular location">
    <subcellularLocation>
        <location evidence="2">Chromosome</location>
        <location evidence="2">Centromere</location>
    </subcellularLocation>
    <subcellularLocation>
        <location evidence="1">Nucleus</location>
    </subcellularLocation>
</comment>
<evidence type="ECO:0000256" key="11">
    <source>
        <dbReference type="SAM" id="MobiDB-lite"/>
    </source>
</evidence>
<comment type="caution">
    <text evidence="13">The sequence shown here is derived from an EMBL/GenBank/DDBJ whole genome shotgun (WGS) entry which is preliminary data.</text>
</comment>
<dbReference type="GO" id="GO:0046872">
    <property type="term" value="F:metal ion binding"/>
    <property type="evidence" value="ECO:0007669"/>
    <property type="project" value="UniProtKB-KW"/>
</dbReference>
<keyword evidence="3" id="KW-0158">Chromosome</keyword>
<gene>
    <name evidence="13" type="ORF">Poli38472_001872</name>
</gene>
<feature type="domain" description="Mis18" evidence="12">
    <location>
        <begin position="133"/>
        <end position="230"/>
    </location>
</feature>
<evidence type="ECO:0000259" key="12">
    <source>
        <dbReference type="PROSITE" id="PS51793"/>
    </source>
</evidence>
<evidence type="ECO:0000256" key="5">
    <source>
        <dbReference type="ARBA" id="ARBA00022723"/>
    </source>
</evidence>
<dbReference type="PANTHER" id="PTHR16431:SF1">
    <property type="entry name" value="NEUROGENIC PROTEIN MASTERMIND"/>
    <property type="match status" value="1"/>
</dbReference>
<keyword evidence="10" id="KW-0137">Centromere</keyword>
<evidence type="ECO:0000256" key="6">
    <source>
        <dbReference type="ARBA" id="ARBA00022776"/>
    </source>
</evidence>
<accession>A0A8K1CW57</accession>
<evidence type="ECO:0000256" key="9">
    <source>
        <dbReference type="ARBA" id="ARBA00023306"/>
    </source>
</evidence>
<name>A0A8K1CW57_PYTOL</name>
<evidence type="ECO:0000256" key="8">
    <source>
        <dbReference type="ARBA" id="ARBA00023242"/>
    </source>
</evidence>
<keyword evidence="14" id="KW-1185">Reference proteome</keyword>
<dbReference type="GO" id="GO:0007059">
    <property type="term" value="P:chromosome segregation"/>
    <property type="evidence" value="ECO:0007669"/>
    <property type="project" value="TreeGrafter"/>
</dbReference>
<sequence length="312" mass="34275">MARKRLADDDEFIPSDEAETTVHTPRVKKAKPQTPAKSAAGYGSHNGSATLKKTPVKSVKSTPMKRPGPTKTVTPARSRVNESNRIQHLSGYFAENDDDEESVDDAAAESEEVFDGEEDDDDEEDEDDEVTAPVVFQCGTCRSIFGDSYSFVSSNAELLLVTLNAVTNVAVAPEALTAKDGPDIGSAFQELLCKQCQTVLGRKYLTTPNNLDAIRGLYSFSTTCIASYQLGYPQLNQTNGENTMSSKAIAHANQECQSAINTLSMDRKELMKLRDDMTKVQNVLLVVDQRLHQLETQVEDSEAEEDDDVPRR</sequence>
<keyword evidence="4" id="KW-0132">Cell division</keyword>
<dbReference type="GO" id="GO:0005634">
    <property type="term" value="C:nucleus"/>
    <property type="evidence" value="ECO:0007669"/>
    <property type="project" value="UniProtKB-SubCell"/>
</dbReference>
<evidence type="ECO:0000313" key="14">
    <source>
        <dbReference type="Proteomes" id="UP000794436"/>
    </source>
</evidence>
<evidence type="ECO:0000256" key="10">
    <source>
        <dbReference type="ARBA" id="ARBA00023328"/>
    </source>
</evidence>
<evidence type="ECO:0000256" key="2">
    <source>
        <dbReference type="ARBA" id="ARBA00004584"/>
    </source>
</evidence>
<keyword evidence="7" id="KW-0862">Zinc</keyword>
<dbReference type="PROSITE" id="PS51793">
    <property type="entry name" value="MIS18"/>
    <property type="match status" value="1"/>
</dbReference>
<evidence type="ECO:0000256" key="7">
    <source>
        <dbReference type="ARBA" id="ARBA00022833"/>
    </source>
</evidence>
<protein>
    <recommendedName>
        <fullName evidence="12">Mis18 domain-containing protein</fullName>
    </recommendedName>
</protein>
<feature type="compositionally biased region" description="Polar residues" evidence="11">
    <location>
        <begin position="71"/>
        <end position="87"/>
    </location>
</feature>
<dbReference type="EMBL" id="SPLM01000001">
    <property type="protein sequence ID" value="TMW69716.1"/>
    <property type="molecule type" value="Genomic_DNA"/>
</dbReference>
<dbReference type="Proteomes" id="UP000794436">
    <property type="component" value="Unassembled WGS sequence"/>
</dbReference>
<evidence type="ECO:0000256" key="4">
    <source>
        <dbReference type="ARBA" id="ARBA00022618"/>
    </source>
</evidence>
<dbReference type="GO" id="GO:0000785">
    <property type="term" value="C:chromatin"/>
    <property type="evidence" value="ECO:0007669"/>
    <property type="project" value="TreeGrafter"/>
</dbReference>
<feature type="region of interest" description="Disordered" evidence="11">
    <location>
        <begin position="1"/>
        <end position="129"/>
    </location>
</feature>
<evidence type="ECO:0000256" key="1">
    <source>
        <dbReference type="ARBA" id="ARBA00004123"/>
    </source>
</evidence>
<dbReference type="PANTHER" id="PTHR16431">
    <property type="entry name" value="NEUROGENIC PROTEIN MASTERMIND"/>
    <property type="match status" value="1"/>
</dbReference>
<dbReference type="InterPro" id="IPR004910">
    <property type="entry name" value="Yippee/Mis18/Cereblon"/>
</dbReference>
<proteinExistence type="predicted"/>
<reference evidence="13" key="1">
    <citation type="submission" date="2019-03" db="EMBL/GenBank/DDBJ databases">
        <title>Long read genome sequence of the mycoparasitic Pythium oligandrum ATCC 38472 isolated from sugarbeet rhizosphere.</title>
        <authorList>
            <person name="Gaulin E."/>
        </authorList>
    </citation>
    <scope>NUCLEOTIDE SEQUENCE</scope>
    <source>
        <strain evidence="13">ATCC 38472_TT</strain>
    </source>
</reference>
<organism evidence="13 14">
    <name type="scientific">Pythium oligandrum</name>
    <name type="common">Mycoparasitic fungus</name>
    <dbReference type="NCBI Taxonomy" id="41045"/>
    <lineage>
        <taxon>Eukaryota</taxon>
        <taxon>Sar</taxon>
        <taxon>Stramenopiles</taxon>
        <taxon>Oomycota</taxon>
        <taxon>Peronosporomycetes</taxon>
        <taxon>Pythiales</taxon>
        <taxon>Pythiaceae</taxon>
        <taxon>Pythium</taxon>
    </lineage>
</organism>
<dbReference type="Pfam" id="PF03226">
    <property type="entry name" value="Yippee-Mis18"/>
    <property type="match status" value="1"/>
</dbReference>
<feature type="compositionally biased region" description="Acidic residues" evidence="11">
    <location>
        <begin position="95"/>
        <end position="129"/>
    </location>
</feature>
<dbReference type="OrthoDB" id="74210at2759"/>
<feature type="compositionally biased region" description="Acidic residues" evidence="11">
    <location>
        <begin position="8"/>
        <end position="19"/>
    </location>
</feature>
<keyword evidence="9" id="KW-0131">Cell cycle</keyword>
<evidence type="ECO:0000313" key="13">
    <source>
        <dbReference type="EMBL" id="TMW69716.1"/>
    </source>
</evidence>
<dbReference type="AlphaFoldDB" id="A0A8K1CW57"/>
<dbReference type="GO" id="GO:0051301">
    <property type="term" value="P:cell division"/>
    <property type="evidence" value="ECO:0007669"/>
    <property type="project" value="UniProtKB-KW"/>
</dbReference>
<keyword evidence="6" id="KW-0498">Mitosis</keyword>
<evidence type="ECO:0000256" key="3">
    <source>
        <dbReference type="ARBA" id="ARBA00022454"/>
    </source>
</evidence>